<dbReference type="Proteomes" id="UP000000758">
    <property type="component" value="Chromosome"/>
</dbReference>
<accession>A0RXW6</accession>
<dbReference type="HOGENOM" id="CLU_795972_0_0_2"/>
<name>A0RXW6_CENSY</name>
<evidence type="ECO:0000313" key="3">
    <source>
        <dbReference type="Proteomes" id="UP000000758"/>
    </source>
</evidence>
<keyword evidence="3" id="KW-1185">Reference proteome</keyword>
<feature type="region of interest" description="Disordered" evidence="1">
    <location>
        <begin position="1"/>
        <end position="24"/>
    </location>
</feature>
<evidence type="ECO:0000313" key="2">
    <source>
        <dbReference type="EMBL" id="ABK78183.1"/>
    </source>
</evidence>
<dbReference type="EMBL" id="DP000238">
    <property type="protein sequence ID" value="ABK78183.1"/>
    <property type="molecule type" value="Genomic_DNA"/>
</dbReference>
<sequence length="325" mass="34623">MNKKTRKKRRHGAGPRQPGVGPPAGAHIRTFYLALLKNISFADPDTRAQKAAEKLTMVIGDPPSLKLLTGRSTGEFAGILEGFGEAIKNDGSRPVFRGDPDSMTDETGMQTAHLLLFLLAEPRVGPAGDGLAAAFGMEPGAAEGHLEYGRSILAGLPASREGLPARIMDAIHRGAYGEAERLAPDFMLLFSMRQTSYNPGDDSIGHHAVPPDAPGRPYTLLTILTRGLDLVDAWAVPEGDSRISILEGYLKGDGAYLLEMTRPMPGGRWQIVYGAGLEGMEEMFPGVAVRPQQGGGAEAAAGYAGLRRLFPGAEISLERTGPRRA</sequence>
<feature type="compositionally biased region" description="Basic residues" evidence="1">
    <location>
        <begin position="1"/>
        <end position="13"/>
    </location>
</feature>
<protein>
    <submittedName>
        <fullName evidence="2">Uncharacterized protein</fullName>
    </submittedName>
</protein>
<proteinExistence type="predicted"/>
<gene>
    <name evidence="2" type="ordered locus">CENSYa_1563</name>
</gene>
<dbReference type="EnsemblBacteria" id="ABK78183">
    <property type="protein sequence ID" value="ABK78183"/>
    <property type="gene ID" value="CENSYa_1563"/>
</dbReference>
<dbReference type="KEGG" id="csy:CENSYa_1563"/>
<dbReference type="STRING" id="414004.CENSYa_1563"/>
<dbReference type="AlphaFoldDB" id="A0RXW6"/>
<reference evidence="2 3" key="1">
    <citation type="journal article" date="2006" name="Proc. Natl. Acad. Sci. U.S.A.">
        <title>Genomic analysis of the uncultivated marine crenarchaeote Cenarchaeum symbiosum.</title>
        <authorList>
            <person name="Hallam S.J."/>
            <person name="Konstantinidis K.T."/>
            <person name="Putnam N."/>
            <person name="Schleper C."/>
            <person name="Watanabe Y."/>
            <person name="Sugahara J."/>
            <person name="Preston C."/>
            <person name="de la Torre J."/>
            <person name="Richardson P.M."/>
            <person name="DeLong E.F."/>
        </authorList>
    </citation>
    <scope>NUCLEOTIDE SEQUENCE [LARGE SCALE GENOMIC DNA]</scope>
    <source>
        <strain evidence="3">A</strain>
    </source>
</reference>
<evidence type="ECO:0000256" key="1">
    <source>
        <dbReference type="SAM" id="MobiDB-lite"/>
    </source>
</evidence>
<organism evidence="2 3">
    <name type="scientific">Cenarchaeum symbiosum (strain A)</name>
    <dbReference type="NCBI Taxonomy" id="414004"/>
    <lineage>
        <taxon>Archaea</taxon>
        <taxon>Nitrososphaerota</taxon>
        <taxon>Candidatus Cenarchaeales</taxon>
        <taxon>Candidatus Cenarchaeaceae</taxon>
        <taxon>Candidatus Cenarchaeum</taxon>
    </lineage>
</organism>